<dbReference type="EMBL" id="JBEFKJ010000029">
    <property type="protein sequence ID" value="KAL2038848.1"/>
    <property type="molecule type" value="Genomic_DNA"/>
</dbReference>
<reference evidence="2 3" key="1">
    <citation type="submission" date="2024-09" db="EMBL/GenBank/DDBJ databases">
        <title>Rethinking Asexuality: The Enigmatic Case of Functional Sexual Genes in Lepraria (Stereocaulaceae).</title>
        <authorList>
            <person name="Doellman M."/>
            <person name="Sun Y."/>
            <person name="Barcenas-Pena A."/>
            <person name="Lumbsch H.T."/>
            <person name="Grewe F."/>
        </authorList>
    </citation>
    <scope>NUCLEOTIDE SEQUENCE [LARGE SCALE GENOMIC DNA]</scope>
    <source>
        <strain evidence="2 3">Mercado 3170</strain>
    </source>
</reference>
<evidence type="ECO:0000256" key="1">
    <source>
        <dbReference type="SAM" id="MobiDB-lite"/>
    </source>
</evidence>
<feature type="compositionally biased region" description="Low complexity" evidence="1">
    <location>
        <begin position="166"/>
        <end position="175"/>
    </location>
</feature>
<feature type="region of interest" description="Disordered" evidence="1">
    <location>
        <begin position="118"/>
        <end position="178"/>
    </location>
</feature>
<sequence>MPTAPSISHQGAPVFTFSKEAKAQSTPQEGWRAIKNRGQKTKTPVGTLAKAKANALPPPGTRQAKGWSKEPDSYCPKVTEIKAREAKLRAFTVAVDREYQEKAAQQLQASKERAALKECASKANEQLARPTTPKKNKEKRKFDSTPQHMRPKRRSLEALKPAKARSVTSTGSTTSDVMNTSGSADWALAPLLNVNPGAPWWEIDGAVGISALLLSSTVRPSLPPQAMLQMPQIWTHRSSVQRRTGMRVLRRTPRDEELPTTTRKRFPTQVRRVPRRPYGLVKGLPFPQGGGQTRAGERHVSPILAGARSSRHRTKDYVGFEHSPYGV</sequence>
<feature type="region of interest" description="Disordered" evidence="1">
    <location>
        <begin position="279"/>
        <end position="315"/>
    </location>
</feature>
<dbReference type="Proteomes" id="UP001590950">
    <property type="component" value="Unassembled WGS sequence"/>
</dbReference>
<evidence type="ECO:0008006" key="4">
    <source>
        <dbReference type="Google" id="ProtNLM"/>
    </source>
</evidence>
<evidence type="ECO:0000313" key="3">
    <source>
        <dbReference type="Proteomes" id="UP001590950"/>
    </source>
</evidence>
<evidence type="ECO:0000313" key="2">
    <source>
        <dbReference type="EMBL" id="KAL2038848.1"/>
    </source>
</evidence>
<comment type="caution">
    <text evidence="2">The sequence shown here is derived from an EMBL/GenBank/DDBJ whole genome shotgun (WGS) entry which is preliminary data.</text>
</comment>
<accession>A0ABR3ZZM8</accession>
<gene>
    <name evidence="2" type="ORF">N7G274_008370</name>
</gene>
<name>A0ABR3ZZM8_9LECA</name>
<protein>
    <recommendedName>
        <fullName evidence="4">TPX2 C-terminal domain-containing protein</fullName>
    </recommendedName>
</protein>
<keyword evidence="3" id="KW-1185">Reference proteome</keyword>
<proteinExistence type="predicted"/>
<feature type="region of interest" description="Disordered" evidence="1">
    <location>
        <begin position="20"/>
        <end position="74"/>
    </location>
</feature>
<organism evidence="2 3">
    <name type="scientific">Stereocaulon virgatum</name>
    <dbReference type="NCBI Taxonomy" id="373712"/>
    <lineage>
        <taxon>Eukaryota</taxon>
        <taxon>Fungi</taxon>
        <taxon>Dikarya</taxon>
        <taxon>Ascomycota</taxon>
        <taxon>Pezizomycotina</taxon>
        <taxon>Lecanoromycetes</taxon>
        <taxon>OSLEUM clade</taxon>
        <taxon>Lecanoromycetidae</taxon>
        <taxon>Lecanorales</taxon>
        <taxon>Lecanorineae</taxon>
        <taxon>Stereocaulaceae</taxon>
        <taxon>Stereocaulon</taxon>
    </lineage>
</organism>